<dbReference type="EMBL" id="RPFW01000004">
    <property type="protein sequence ID" value="TVZ03476.1"/>
    <property type="molecule type" value="Genomic_DNA"/>
</dbReference>
<dbReference type="OrthoDB" id="4775112at2"/>
<gene>
    <name evidence="2" type="ORF">EAS64_24140</name>
</gene>
<dbReference type="SUPFAM" id="SSF52266">
    <property type="entry name" value="SGNH hydrolase"/>
    <property type="match status" value="1"/>
</dbReference>
<name>A0A6P2BZ40_9ACTN</name>
<dbReference type="InterPro" id="IPR036514">
    <property type="entry name" value="SGNH_hydro_sf"/>
</dbReference>
<keyword evidence="2" id="KW-0378">Hydrolase</keyword>
<evidence type="ECO:0000313" key="3">
    <source>
        <dbReference type="Proteomes" id="UP000460272"/>
    </source>
</evidence>
<dbReference type="Pfam" id="PF13472">
    <property type="entry name" value="Lipase_GDSL_2"/>
    <property type="match status" value="1"/>
</dbReference>
<organism evidence="2 3">
    <name type="scientific">Trebonia kvetii</name>
    <dbReference type="NCBI Taxonomy" id="2480626"/>
    <lineage>
        <taxon>Bacteria</taxon>
        <taxon>Bacillati</taxon>
        <taxon>Actinomycetota</taxon>
        <taxon>Actinomycetes</taxon>
        <taxon>Streptosporangiales</taxon>
        <taxon>Treboniaceae</taxon>
        <taxon>Trebonia</taxon>
    </lineage>
</organism>
<keyword evidence="3" id="KW-1185">Reference proteome</keyword>
<comment type="caution">
    <text evidence="2">The sequence shown here is derived from an EMBL/GenBank/DDBJ whole genome shotgun (WGS) entry which is preliminary data.</text>
</comment>
<protein>
    <submittedName>
        <fullName evidence="2">SGNH/GDSL hydrolase family protein</fullName>
    </submittedName>
</protein>
<evidence type="ECO:0000313" key="2">
    <source>
        <dbReference type="EMBL" id="TVZ03476.1"/>
    </source>
</evidence>
<dbReference type="CDD" id="cd00229">
    <property type="entry name" value="SGNH_hydrolase"/>
    <property type="match status" value="1"/>
</dbReference>
<dbReference type="GO" id="GO:0016787">
    <property type="term" value="F:hydrolase activity"/>
    <property type="evidence" value="ECO:0007669"/>
    <property type="project" value="UniProtKB-KW"/>
</dbReference>
<reference evidence="2 3" key="1">
    <citation type="submission" date="2018-11" db="EMBL/GenBank/DDBJ databases">
        <title>Trebonia kvetii gen.nov., sp.nov., a novel acidophilic actinobacterium, and proposal of the new actinobacterial family Treboniaceae fam. nov.</title>
        <authorList>
            <person name="Rapoport D."/>
            <person name="Sagova-Mareckova M."/>
            <person name="Sedlacek I."/>
            <person name="Provaznik J."/>
            <person name="Kralova S."/>
            <person name="Pavlinic D."/>
            <person name="Benes V."/>
            <person name="Kopecky J."/>
        </authorList>
    </citation>
    <scope>NUCLEOTIDE SEQUENCE [LARGE SCALE GENOMIC DNA]</scope>
    <source>
        <strain evidence="2 3">15Tr583</strain>
    </source>
</reference>
<evidence type="ECO:0000259" key="1">
    <source>
        <dbReference type="Pfam" id="PF13472"/>
    </source>
</evidence>
<dbReference type="Gene3D" id="3.40.50.1110">
    <property type="entry name" value="SGNH hydrolase"/>
    <property type="match status" value="1"/>
</dbReference>
<proteinExistence type="predicted"/>
<dbReference type="Proteomes" id="UP000460272">
    <property type="component" value="Unassembled WGS sequence"/>
</dbReference>
<sequence>MGAGIIACCVALALGIAISIGHPSAARPTTAWRLVQRVPAHQHGQQHSRTEMVAITSSLRACEARLEAQPRRVPTIAIVGASFTAGMGPDNPELSWAVVLARLLRWNAVIYGVPGAGYVAPGTDQRGPVERMLAQERLHGLAPTVVIVQAGHDDVGQPADREAPRVESAVDLIQAGAPRAQIALITVFAGASTPALRAIDQAIVTAGKAADKQVIIMDPLTGRWKFPRARRDGLHPSAAGDVWIAHKVADILSAHGVQPASVAATVPVICDVAVGMSKPSSDTDRDA</sequence>
<dbReference type="InterPro" id="IPR013830">
    <property type="entry name" value="SGNH_hydro"/>
</dbReference>
<accession>A0A6P2BZ40</accession>
<dbReference type="AlphaFoldDB" id="A0A6P2BZ40"/>
<feature type="domain" description="SGNH hydrolase-type esterase" evidence="1">
    <location>
        <begin position="79"/>
        <end position="240"/>
    </location>
</feature>